<accession>A0A7W3QL23</accession>
<evidence type="ECO:0000313" key="3">
    <source>
        <dbReference type="Proteomes" id="UP000572680"/>
    </source>
</evidence>
<organism evidence="2 3">
    <name type="scientific">Actinomadura namibiensis</name>
    <dbReference type="NCBI Taxonomy" id="182080"/>
    <lineage>
        <taxon>Bacteria</taxon>
        <taxon>Bacillati</taxon>
        <taxon>Actinomycetota</taxon>
        <taxon>Actinomycetes</taxon>
        <taxon>Streptosporangiales</taxon>
        <taxon>Thermomonosporaceae</taxon>
        <taxon>Actinomadura</taxon>
    </lineage>
</organism>
<dbReference type="Proteomes" id="UP000572680">
    <property type="component" value="Unassembled WGS sequence"/>
</dbReference>
<reference evidence="2 3" key="1">
    <citation type="submission" date="2020-08" db="EMBL/GenBank/DDBJ databases">
        <title>Genomic Encyclopedia of Type Strains, Phase IV (KMG-IV): sequencing the most valuable type-strain genomes for metagenomic binning, comparative biology and taxonomic classification.</title>
        <authorList>
            <person name="Goeker M."/>
        </authorList>
    </citation>
    <scope>NUCLEOTIDE SEQUENCE [LARGE SCALE GENOMIC DNA]</scope>
    <source>
        <strain evidence="2 3">DSM 44197</strain>
    </source>
</reference>
<dbReference type="Pfam" id="PF20114">
    <property type="entry name" value="DUF6504"/>
    <property type="match status" value="1"/>
</dbReference>
<feature type="domain" description="DUF6504" evidence="1">
    <location>
        <begin position="1"/>
        <end position="92"/>
    </location>
</feature>
<dbReference type="InterPro" id="IPR045443">
    <property type="entry name" value="DUF6504"/>
</dbReference>
<name>A0A7W3QL23_ACTNM</name>
<keyword evidence="3" id="KW-1185">Reference proteome</keyword>
<proteinExistence type="predicted"/>
<gene>
    <name evidence="2" type="ORF">HNR61_002627</name>
</gene>
<evidence type="ECO:0000259" key="1">
    <source>
        <dbReference type="Pfam" id="PF20114"/>
    </source>
</evidence>
<dbReference type="EMBL" id="JACJIA010000003">
    <property type="protein sequence ID" value="MBA8950996.1"/>
    <property type="molecule type" value="Genomic_DNA"/>
</dbReference>
<sequence length="92" mass="10929">MTRVFGDPIEVATAADGRPRGFVWRGREYTVRRVLEHWVTTRDWWHERDLADTEPGEREYWRVEASPGRETGVYELRHDAVAGVWTLARMWD</sequence>
<comment type="caution">
    <text evidence="2">The sequence shown here is derived from an EMBL/GenBank/DDBJ whole genome shotgun (WGS) entry which is preliminary data.</text>
</comment>
<evidence type="ECO:0000313" key="2">
    <source>
        <dbReference type="EMBL" id="MBA8950996.1"/>
    </source>
</evidence>
<dbReference type="AlphaFoldDB" id="A0A7W3QL23"/>
<dbReference type="RefSeq" id="WP_182843394.1">
    <property type="nucleotide sequence ID" value="NZ_BAAALP010000016.1"/>
</dbReference>
<protein>
    <recommendedName>
        <fullName evidence="1">DUF6504 domain-containing protein</fullName>
    </recommendedName>
</protein>